<dbReference type="RefSeq" id="YP_009710680.1">
    <property type="nucleotide sequence ID" value="NC_045199.1"/>
</dbReference>
<dbReference type="GeneID" id="42437832"/>
<feature type="transmembrane region" description="Helical" evidence="2">
    <location>
        <begin position="214"/>
        <end position="243"/>
    </location>
</feature>
<reference evidence="3" key="1">
    <citation type="journal article" name="Front. Microbiol.">
        <title>Comparative Mitogenome Analysis Reveals Mitochondrial Genome Differentiation in Ectomycorrhizal and Asymbiotic Amanita Species.</title>
        <authorList>
            <person name="Li Q."/>
            <person name="He X."/>
            <person name="Ren Y."/>
            <person name="Xiong C."/>
            <person name="Jin X."/>
            <person name="Peng L."/>
            <person name="Huang W."/>
        </authorList>
    </citation>
    <scope>NUCLEOTIDE SEQUENCE</scope>
</reference>
<feature type="transmembrane region" description="Helical" evidence="2">
    <location>
        <begin position="36"/>
        <end position="55"/>
    </location>
</feature>
<feature type="transmembrane region" description="Helical" evidence="2">
    <location>
        <begin position="12"/>
        <end position="30"/>
    </location>
</feature>
<keyword evidence="2" id="KW-1133">Transmembrane helix</keyword>
<geneLocation type="mitochondrion" evidence="3"/>
<sequence length="244" mass="28519">MLDPKIIYLTNYIFYFNQLIYVNILLHTLIETLFIYKEWFILSFISIISTSYILFSNKSDKILKTIGHIGSDVLMGIGALDSSLNLYDRFKIDESNSNSSSNDTNNENNKDKDKKENKNNYDNKNDNKDVKEEKYIFSGILPFIINIIGKDIPNEADPFITFCFNISILAIIVLICFTNAIAYILTIYFMKIYSLESKFPLFKKLFKYYEKTSLYFILFELIIGYMFLLTIIVICLYSIGIFIK</sequence>
<evidence type="ECO:0000256" key="1">
    <source>
        <dbReference type="SAM" id="MobiDB-lite"/>
    </source>
</evidence>
<evidence type="ECO:0000313" key="3">
    <source>
        <dbReference type="EMBL" id="QFZ98629.1"/>
    </source>
</evidence>
<feature type="transmembrane region" description="Helical" evidence="2">
    <location>
        <begin position="164"/>
        <end position="193"/>
    </location>
</feature>
<keyword evidence="2" id="KW-0472">Membrane</keyword>
<feature type="region of interest" description="Disordered" evidence="1">
    <location>
        <begin position="96"/>
        <end position="126"/>
    </location>
</feature>
<gene>
    <name evidence="3" type="primary">orf244</name>
</gene>
<protein>
    <submittedName>
        <fullName evidence="3">Uncharacterized protein</fullName>
    </submittedName>
</protein>
<organism evidence="3">
    <name type="scientific">Amanita muscaria</name>
    <name type="common">Fly agaric</name>
    <name type="synonym">Agaricus muscarius</name>
    <dbReference type="NCBI Taxonomy" id="41956"/>
    <lineage>
        <taxon>Eukaryota</taxon>
        <taxon>Fungi</taxon>
        <taxon>Dikarya</taxon>
        <taxon>Basidiomycota</taxon>
        <taxon>Agaricomycotina</taxon>
        <taxon>Agaricomycetes</taxon>
        <taxon>Agaricomycetidae</taxon>
        <taxon>Agaricales</taxon>
        <taxon>Pluteineae</taxon>
        <taxon>Amanitaceae</taxon>
        <taxon>Amanita</taxon>
    </lineage>
</organism>
<proteinExistence type="predicted"/>
<accession>A0A5Q0N337</accession>
<keyword evidence="2" id="KW-0812">Transmembrane</keyword>
<feature type="compositionally biased region" description="Basic and acidic residues" evidence="1">
    <location>
        <begin position="108"/>
        <end position="126"/>
    </location>
</feature>
<keyword evidence="3" id="KW-0496">Mitochondrion</keyword>
<feature type="compositionally biased region" description="Low complexity" evidence="1">
    <location>
        <begin position="96"/>
        <end position="107"/>
    </location>
</feature>
<name>A0A5Q0N337_AMAMU</name>
<dbReference type="EMBL" id="MK993559">
    <property type="protein sequence ID" value="QFZ98629.1"/>
    <property type="molecule type" value="Genomic_DNA"/>
</dbReference>
<dbReference type="AlphaFoldDB" id="A0A5Q0N337"/>
<evidence type="ECO:0000256" key="2">
    <source>
        <dbReference type="SAM" id="Phobius"/>
    </source>
</evidence>